<evidence type="ECO:0000256" key="11">
    <source>
        <dbReference type="ARBA" id="ARBA00034005"/>
    </source>
</evidence>
<evidence type="ECO:0000313" key="16">
    <source>
        <dbReference type="Proteomes" id="UP000542776"/>
    </source>
</evidence>
<evidence type="ECO:0000256" key="12">
    <source>
        <dbReference type="HAMAP-Rule" id="MF_01588"/>
    </source>
</evidence>
<name>A0A7W6H6B5_9HYPH</name>
<dbReference type="InterPro" id="IPR018239">
    <property type="entry name" value="DNA_ligase_AS"/>
</dbReference>
<feature type="domain" description="BRCT" evidence="14">
    <location>
        <begin position="761"/>
        <end position="834"/>
    </location>
</feature>
<dbReference type="GO" id="GO:0046872">
    <property type="term" value="F:metal ion binding"/>
    <property type="evidence" value="ECO:0007669"/>
    <property type="project" value="UniProtKB-KW"/>
</dbReference>
<evidence type="ECO:0000256" key="10">
    <source>
        <dbReference type="ARBA" id="ARBA00023211"/>
    </source>
</evidence>
<dbReference type="EMBL" id="JACIEK010000009">
    <property type="protein sequence ID" value="MBB3999321.1"/>
    <property type="molecule type" value="Genomic_DNA"/>
</dbReference>
<dbReference type="InterPro" id="IPR041663">
    <property type="entry name" value="DisA/LigA_HHH"/>
</dbReference>
<feature type="binding site" evidence="12">
    <location>
        <position position="126"/>
    </location>
    <ligand>
        <name>NAD(+)</name>
        <dbReference type="ChEBI" id="CHEBI:57540"/>
    </ligand>
</feature>
<dbReference type="SUPFAM" id="SSF47781">
    <property type="entry name" value="RuvA domain 2-like"/>
    <property type="match status" value="1"/>
</dbReference>
<dbReference type="GO" id="GO:0006281">
    <property type="term" value="P:DNA repair"/>
    <property type="evidence" value="ECO:0007669"/>
    <property type="project" value="UniProtKB-KW"/>
</dbReference>
<feature type="region of interest" description="Disordered" evidence="13">
    <location>
        <begin position="204"/>
        <end position="236"/>
    </location>
</feature>
<sequence>MPDLKAVETLDPGEAAAELERLAGEIAEHDRRYHERDAPTISDAAYDALRRRNAAIERRFPDLVRTDSPSLRVGAEPSAKFAKIRHALPMLSLDNAFSDEDVVDFARRVRRFLALDDDAPLAITAEPKIDGLSLSLRYEDGRLVSAATRGDGAVGEDVTRNALTIDDIPHRLSHARPAVFEVRGEVYMTHADFAALNAGLAGTAETDDGADEDDGEPAPGKVRQFANPRNAAAGSLRQKNPEITRSRPLRFFAYAWGEVSERPGDTQSEVVEALGRMGFRTNLQPHAGAQPLMRRFETVEGLVEHYRRIESQRATLGYDIDGVVYKVDDLGFQGDLGFVSRSPRWAIAHKFSAEQATTIVEAIDINVGRTGKLAPLARLKPVTVGGVVVSNVTLHNEDYIAGRDAEGEPIRGGRDVRVGDTVVIQRAGDVIPQVVDVAEGERGPEPFRFPDHCPVCGSKAEREINPRTGRPSSMRRCTATLTCPAQAKEGLKHFVSRNAFDIEGLGQTFVEALFDAGLVKQPADIFRLPVEPLKTLIEERALALRLANEAEEDAALAAKGLAPKTRGKRKAYDYTKATRNLVDGIDARRSIALDRFVFALGIPEIGETTAKALARSFPDVPAIEAAARAAFADQPGEAWSRFLAIPKIGEGTMERLATVTPEELADPEFDPARSERLRLNSAQRLSLRERYTEAAERRAALAEAVEARPGPAYEVLAGLPDVGPVAALSLARFFAEAHNREAVAALLAAGVETEAPARPVTAGSPVAGQTVVFTGTLEKMTRIEAKERAEALGAKVAGSVSKKTDLVVAGPGAGSKLTDAQKHGVRVVSEDEWLDMIGTG</sequence>
<dbReference type="AlphaFoldDB" id="A0A7W6H6B5"/>
<evidence type="ECO:0000256" key="9">
    <source>
        <dbReference type="ARBA" id="ARBA00023204"/>
    </source>
</evidence>
<dbReference type="SMART" id="SM00292">
    <property type="entry name" value="BRCT"/>
    <property type="match status" value="1"/>
</dbReference>
<comment type="caution">
    <text evidence="12">Lacks conserved residue(s) required for the propagation of feature annotation.</text>
</comment>
<gene>
    <name evidence="12" type="primary">ligA</name>
    <name evidence="15" type="ORF">GGR04_003190</name>
</gene>
<organism evidence="15 16">
    <name type="scientific">Aureimonas pseudogalii</name>
    <dbReference type="NCBI Taxonomy" id="1744844"/>
    <lineage>
        <taxon>Bacteria</taxon>
        <taxon>Pseudomonadati</taxon>
        <taxon>Pseudomonadota</taxon>
        <taxon>Alphaproteobacteria</taxon>
        <taxon>Hyphomicrobiales</taxon>
        <taxon>Aurantimonadaceae</taxon>
        <taxon>Aureimonas</taxon>
    </lineage>
</organism>
<comment type="function">
    <text evidence="1 12">DNA ligase that catalyzes the formation of phosphodiester linkages between 5'-phosphoryl and 3'-hydroxyl groups in double-stranded DNA using NAD as a coenzyme and as the energy source for the reaction. It is essential for DNA replication and repair of damaged DNA.</text>
</comment>
<keyword evidence="3 12" id="KW-0235">DNA replication</keyword>
<dbReference type="Gene3D" id="6.20.10.30">
    <property type="match status" value="1"/>
</dbReference>
<keyword evidence="4 12" id="KW-0479">Metal-binding</keyword>
<dbReference type="CDD" id="cd00114">
    <property type="entry name" value="LIGANc"/>
    <property type="match status" value="1"/>
</dbReference>
<accession>A0A7W6H6B5</accession>
<dbReference type="GO" id="GO:0006260">
    <property type="term" value="P:DNA replication"/>
    <property type="evidence" value="ECO:0007669"/>
    <property type="project" value="UniProtKB-KW"/>
</dbReference>
<evidence type="ECO:0000256" key="5">
    <source>
        <dbReference type="ARBA" id="ARBA00022763"/>
    </source>
</evidence>
<evidence type="ECO:0000256" key="6">
    <source>
        <dbReference type="ARBA" id="ARBA00022833"/>
    </source>
</evidence>
<dbReference type="PROSITE" id="PS50172">
    <property type="entry name" value="BRCT"/>
    <property type="match status" value="1"/>
</dbReference>
<feature type="binding site" evidence="12">
    <location>
        <position position="149"/>
    </location>
    <ligand>
        <name>NAD(+)</name>
        <dbReference type="ChEBI" id="CHEBI:57540"/>
    </ligand>
</feature>
<dbReference type="InterPro" id="IPR010994">
    <property type="entry name" value="RuvA_2-like"/>
</dbReference>
<dbReference type="InterPro" id="IPR036420">
    <property type="entry name" value="BRCT_dom_sf"/>
</dbReference>
<dbReference type="SUPFAM" id="SSF50249">
    <property type="entry name" value="Nucleic acid-binding proteins"/>
    <property type="match status" value="1"/>
</dbReference>
<dbReference type="GO" id="GO:0003911">
    <property type="term" value="F:DNA ligase (NAD+) activity"/>
    <property type="evidence" value="ECO:0007669"/>
    <property type="project" value="UniProtKB-UniRule"/>
</dbReference>
<dbReference type="PANTHER" id="PTHR23389">
    <property type="entry name" value="CHROMOSOME TRANSMISSION FIDELITY FACTOR 18"/>
    <property type="match status" value="1"/>
</dbReference>
<dbReference type="Gene3D" id="3.40.50.10190">
    <property type="entry name" value="BRCT domain"/>
    <property type="match status" value="1"/>
</dbReference>
<evidence type="ECO:0000259" key="14">
    <source>
        <dbReference type="PROSITE" id="PS50172"/>
    </source>
</evidence>
<dbReference type="RefSeq" id="WP_183200871.1">
    <property type="nucleotide sequence ID" value="NZ_JACIEK010000009.1"/>
</dbReference>
<dbReference type="Gene3D" id="3.30.470.30">
    <property type="entry name" value="DNA ligase/mRNA capping enzyme"/>
    <property type="match status" value="1"/>
</dbReference>
<keyword evidence="6 12" id="KW-0862">Zinc</keyword>
<keyword evidence="16" id="KW-1185">Reference proteome</keyword>
<dbReference type="GO" id="GO:0005829">
    <property type="term" value="C:cytosol"/>
    <property type="evidence" value="ECO:0007669"/>
    <property type="project" value="TreeGrafter"/>
</dbReference>
<keyword evidence="5 12" id="KW-0227">DNA damage</keyword>
<feature type="binding site" evidence="12">
    <location>
        <position position="483"/>
    </location>
    <ligand>
        <name>Zn(2+)</name>
        <dbReference type="ChEBI" id="CHEBI:29105"/>
    </ligand>
</feature>
<dbReference type="Pfam" id="PF12826">
    <property type="entry name" value="HHH_2"/>
    <property type="match status" value="1"/>
</dbReference>
<dbReference type="InterPro" id="IPR001679">
    <property type="entry name" value="DNA_ligase"/>
</dbReference>
<keyword evidence="7 12" id="KW-0460">Magnesium</keyword>
<dbReference type="Pfam" id="PF00533">
    <property type="entry name" value="BRCT"/>
    <property type="match status" value="1"/>
</dbReference>
<dbReference type="SMART" id="SM00532">
    <property type="entry name" value="LIGANc"/>
    <property type="match status" value="1"/>
</dbReference>
<dbReference type="InterPro" id="IPR001357">
    <property type="entry name" value="BRCT_dom"/>
</dbReference>
<keyword evidence="10 12" id="KW-0464">Manganese</keyword>
<dbReference type="EC" id="6.5.1.2" evidence="12"/>
<feature type="binding site" evidence="12">
    <location>
        <begin position="43"/>
        <end position="47"/>
    </location>
    <ligand>
        <name>NAD(+)</name>
        <dbReference type="ChEBI" id="CHEBI:57540"/>
    </ligand>
</feature>
<feature type="binding site" evidence="12">
    <location>
        <position position="185"/>
    </location>
    <ligand>
        <name>NAD(+)</name>
        <dbReference type="ChEBI" id="CHEBI:57540"/>
    </ligand>
</feature>
<dbReference type="PROSITE" id="PS01055">
    <property type="entry name" value="DNA_LIGASE_N1"/>
    <property type="match status" value="1"/>
</dbReference>
<dbReference type="InterPro" id="IPR004150">
    <property type="entry name" value="NAD_DNA_ligase_OB"/>
</dbReference>
<dbReference type="HAMAP" id="MF_01588">
    <property type="entry name" value="DNA_ligase_A"/>
    <property type="match status" value="1"/>
</dbReference>
<proteinExistence type="inferred from homology"/>
<comment type="similarity">
    <text evidence="12">Belongs to the NAD-dependent DNA ligase family. LigA subfamily.</text>
</comment>
<evidence type="ECO:0000256" key="4">
    <source>
        <dbReference type="ARBA" id="ARBA00022723"/>
    </source>
</evidence>
<dbReference type="InterPro" id="IPR012340">
    <property type="entry name" value="NA-bd_OB-fold"/>
</dbReference>
<dbReference type="PANTHER" id="PTHR23389:SF9">
    <property type="entry name" value="DNA LIGASE"/>
    <property type="match status" value="1"/>
</dbReference>
<dbReference type="Gene3D" id="1.10.150.20">
    <property type="entry name" value="5' to 3' exonuclease, C-terminal subdomain"/>
    <property type="match status" value="2"/>
</dbReference>
<keyword evidence="8 12" id="KW-0520">NAD</keyword>
<dbReference type="SUPFAM" id="SSF56091">
    <property type="entry name" value="DNA ligase/mRNA capping enzyme, catalytic domain"/>
    <property type="match status" value="1"/>
</dbReference>
<evidence type="ECO:0000256" key="13">
    <source>
        <dbReference type="SAM" id="MobiDB-lite"/>
    </source>
</evidence>
<evidence type="ECO:0000256" key="1">
    <source>
        <dbReference type="ARBA" id="ARBA00004067"/>
    </source>
</evidence>
<evidence type="ECO:0000256" key="7">
    <source>
        <dbReference type="ARBA" id="ARBA00022842"/>
    </source>
</evidence>
<dbReference type="Pfam" id="PF01653">
    <property type="entry name" value="DNA_ligase_aden"/>
    <property type="match status" value="1"/>
</dbReference>
<dbReference type="NCBIfam" id="TIGR00575">
    <property type="entry name" value="dnlj"/>
    <property type="match status" value="1"/>
</dbReference>
<feature type="binding site" evidence="12">
    <location>
        <begin position="92"/>
        <end position="93"/>
    </location>
    <ligand>
        <name>NAD(+)</name>
        <dbReference type="ChEBI" id="CHEBI:57540"/>
    </ligand>
</feature>
<dbReference type="Proteomes" id="UP000542776">
    <property type="component" value="Unassembled WGS sequence"/>
</dbReference>
<dbReference type="Pfam" id="PF03120">
    <property type="entry name" value="OB_DNA_ligase"/>
    <property type="match status" value="1"/>
</dbReference>
<evidence type="ECO:0000256" key="8">
    <source>
        <dbReference type="ARBA" id="ARBA00023027"/>
    </source>
</evidence>
<feature type="compositionally biased region" description="Acidic residues" evidence="13">
    <location>
        <begin position="205"/>
        <end position="216"/>
    </location>
</feature>
<comment type="caution">
    <text evidence="15">The sequence shown here is derived from an EMBL/GenBank/DDBJ whole genome shotgun (WGS) entry which is preliminary data.</text>
</comment>
<reference evidence="15 16" key="1">
    <citation type="submission" date="2020-08" db="EMBL/GenBank/DDBJ databases">
        <title>Genomic Encyclopedia of Type Strains, Phase IV (KMG-IV): sequencing the most valuable type-strain genomes for metagenomic binning, comparative biology and taxonomic classification.</title>
        <authorList>
            <person name="Goeker M."/>
        </authorList>
    </citation>
    <scope>NUCLEOTIDE SEQUENCE [LARGE SCALE GENOMIC DNA]</scope>
    <source>
        <strain evidence="15 16">DSM 102238</strain>
    </source>
</reference>
<dbReference type="NCBIfam" id="NF005932">
    <property type="entry name" value="PRK07956.1"/>
    <property type="match status" value="1"/>
</dbReference>
<feature type="active site" description="N6-AMP-lysine intermediate" evidence="12">
    <location>
        <position position="128"/>
    </location>
</feature>
<dbReference type="SUPFAM" id="SSF52113">
    <property type="entry name" value="BRCT domain"/>
    <property type="match status" value="1"/>
</dbReference>
<feature type="binding site" evidence="12">
    <location>
        <position position="453"/>
    </location>
    <ligand>
        <name>Zn(2+)</name>
        <dbReference type="ChEBI" id="CHEBI:29105"/>
    </ligand>
</feature>
<evidence type="ECO:0000256" key="3">
    <source>
        <dbReference type="ARBA" id="ARBA00022705"/>
    </source>
</evidence>
<keyword evidence="2 12" id="KW-0436">Ligase</keyword>
<dbReference type="InterPro" id="IPR013840">
    <property type="entry name" value="DNAligase_N"/>
</dbReference>
<evidence type="ECO:0000313" key="15">
    <source>
        <dbReference type="EMBL" id="MBB3999321.1"/>
    </source>
</evidence>
<feature type="binding site" evidence="12">
    <location>
        <position position="326"/>
    </location>
    <ligand>
        <name>NAD(+)</name>
        <dbReference type="ChEBI" id="CHEBI:57540"/>
    </ligand>
</feature>
<dbReference type="Gene3D" id="1.10.287.610">
    <property type="entry name" value="Helix hairpin bin"/>
    <property type="match status" value="1"/>
</dbReference>
<comment type="cofactor">
    <cofactor evidence="12">
        <name>Mg(2+)</name>
        <dbReference type="ChEBI" id="CHEBI:18420"/>
    </cofactor>
    <cofactor evidence="12">
        <name>Mn(2+)</name>
        <dbReference type="ChEBI" id="CHEBI:29035"/>
    </cofactor>
</comment>
<comment type="catalytic activity">
    <reaction evidence="11 12">
        <text>NAD(+) + (deoxyribonucleotide)n-3'-hydroxyl + 5'-phospho-(deoxyribonucleotide)m = (deoxyribonucleotide)n+m + AMP + beta-nicotinamide D-nucleotide.</text>
        <dbReference type="EC" id="6.5.1.2"/>
    </reaction>
</comment>
<dbReference type="CDD" id="cd17748">
    <property type="entry name" value="BRCT_DNA_ligase_like"/>
    <property type="match status" value="1"/>
</dbReference>
<feature type="binding site" evidence="12">
    <location>
        <position position="350"/>
    </location>
    <ligand>
        <name>NAD(+)</name>
        <dbReference type="ChEBI" id="CHEBI:57540"/>
    </ligand>
</feature>
<dbReference type="Gene3D" id="2.40.50.140">
    <property type="entry name" value="Nucleic acid-binding proteins"/>
    <property type="match status" value="1"/>
</dbReference>
<dbReference type="InterPro" id="IPR013839">
    <property type="entry name" value="DNAligase_adenylation"/>
</dbReference>
<protein>
    <recommendedName>
        <fullName evidence="12">DNA ligase</fullName>
        <ecNumber evidence="12">6.5.1.2</ecNumber>
    </recommendedName>
    <alternativeName>
        <fullName evidence="12">Polydeoxyribonucleotide synthase [NAD(+)]</fullName>
    </alternativeName>
</protein>
<feature type="binding site" evidence="12">
    <location>
        <position position="456"/>
    </location>
    <ligand>
        <name>Zn(2+)</name>
        <dbReference type="ChEBI" id="CHEBI:29105"/>
    </ligand>
</feature>
<evidence type="ECO:0000256" key="2">
    <source>
        <dbReference type="ARBA" id="ARBA00022598"/>
    </source>
</evidence>
<keyword evidence="9 12" id="KW-0234">DNA repair</keyword>